<dbReference type="Proteomes" id="UP000684084">
    <property type="component" value="Unassembled WGS sequence"/>
</dbReference>
<accession>A0A915YXH0</accession>
<organism evidence="1 2">
    <name type="scientific">Rhizophagus irregularis</name>
    <dbReference type="NCBI Taxonomy" id="588596"/>
    <lineage>
        <taxon>Eukaryota</taxon>
        <taxon>Fungi</taxon>
        <taxon>Fungi incertae sedis</taxon>
        <taxon>Mucoromycota</taxon>
        <taxon>Glomeromycotina</taxon>
        <taxon>Glomeromycetes</taxon>
        <taxon>Glomerales</taxon>
        <taxon>Glomeraceae</taxon>
        <taxon>Rhizophagus</taxon>
    </lineage>
</organism>
<name>A0A915YXH0_9GLOM</name>
<dbReference type="EMBL" id="CAGKOT010000007">
    <property type="protein sequence ID" value="CAB5349170.1"/>
    <property type="molecule type" value="Genomic_DNA"/>
</dbReference>
<sequence>MKRYDNINNGGVCRPLNYAHRTQQQAFRCHRSHFCHGILDWKDVCWSRDYMESRHGQKCVAKHSVYTLCFVAHIRYISRWVTPVLSVSGVTCCKK</sequence>
<protein>
    <submittedName>
        <fullName evidence="1">Uncharacterized protein</fullName>
    </submittedName>
</protein>
<dbReference type="AlphaFoldDB" id="A0A915YXH0"/>
<evidence type="ECO:0000313" key="2">
    <source>
        <dbReference type="Proteomes" id="UP000684084"/>
    </source>
</evidence>
<reference evidence="1" key="1">
    <citation type="submission" date="2020-05" db="EMBL/GenBank/DDBJ databases">
        <authorList>
            <person name="Rincon C."/>
            <person name="Sanders R I."/>
            <person name="Robbins C."/>
            <person name="Chaturvedi A."/>
        </authorList>
    </citation>
    <scope>NUCLEOTIDE SEQUENCE</scope>
    <source>
        <strain evidence="1">CHB12</strain>
    </source>
</reference>
<evidence type="ECO:0000313" key="1">
    <source>
        <dbReference type="EMBL" id="CAB5349170.1"/>
    </source>
</evidence>
<comment type="caution">
    <text evidence="1">The sequence shown here is derived from an EMBL/GenBank/DDBJ whole genome shotgun (WGS) entry which is preliminary data.</text>
</comment>
<proteinExistence type="predicted"/>
<dbReference type="OrthoDB" id="2381148at2759"/>
<gene>
    <name evidence="1" type="ORF">CHRIB12_LOCUS4623</name>
</gene>